<gene>
    <name evidence="2" type="ORF">TMSB3V08_LOCUS7059</name>
</gene>
<dbReference type="EMBL" id="OB794442">
    <property type="protein sequence ID" value="CAD7430299.1"/>
    <property type="molecule type" value="Genomic_DNA"/>
</dbReference>
<accession>A0A7R9EC17</accession>
<feature type="compositionally biased region" description="Basic residues" evidence="1">
    <location>
        <begin position="1"/>
        <end position="12"/>
    </location>
</feature>
<feature type="compositionally biased region" description="Gly residues" evidence="1">
    <location>
        <begin position="76"/>
        <end position="85"/>
    </location>
</feature>
<reference evidence="2" key="1">
    <citation type="submission" date="2020-11" db="EMBL/GenBank/DDBJ databases">
        <authorList>
            <person name="Tran Van P."/>
        </authorList>
    </citation>
    <scope>NUCLEOTIDE SEQUENCE</scope>
</reference>
<name>A0A7R9EC17_9NEOP</name>
<feature type="compositionally biased region" description="Basic and acidic residues" evidence="1">
    <location>
        <begin position="96"/>
        <end position="111"/>
    </location>
</feature>
<feature type="region of interest" description="Disordered" evidence="1">
    <location>
        <begin position="67"/>
        <end position="167"/>
    </location>
</feature>
<dbReference type="AlphaFoldDB" id="A0A7R9EC17"/>
<proteinExistence type="predicted"/>
<feature type="compositionally biased region" description="Basic and acidic residues" evidence="1">
    <location>
        <begin position="158"/>
        <end position="167"/>
    </location>
</feature>
<organism evidence="2">
    <name type="scientific">Timema monikensis</name>
    <dbReference type="NCBI Taxonomy" id="170555"/>
    <lineage>
        <taxon>Eukaryota</taxon>
        <taxon>Metazoa</taxon>
        <taxon>Ecdysozoa</taxon>
        <taxon>Arthropoda</taxon>
        <taxon>Hexapoda</taxon>
        <taxon>Insecta</taxon>
        <taxon>Pterygota</taxon>
        <taxon>Neoptera</taxon>
        <taxon>Polyneoptera</taxon>
        <taxon>Phasmatodea</taxon>
        <taxon>Timematodea</taxon>
        <taxon>Timematoidea</taxon>
        <taxon>Timematidae</taxon>
        <taxon>Timema</taxon>
    </lineage>
</organism>
<evidence type="ECO:0000256" key="1">
    <source>
        <dbReference type="SAM" id="MobiDB-lite"/>
    </source>
</evidence>
<protein>
    <submittedName>
        <fullName evidence="2">Uncharacterized protein</fullName>
    </submittedName>
</protein>
<evidence type="ECO:0000313" key="2">
    <source>
        <dbReference type="EMBL" id="CAD7430299.1"/>
    </source>
</evidence>
<feature type="compositionally biased region" description="Basic and acidic residues" evidence="1">
    <location>
        <begin position="125"/>
        <end position="140"/>
    </location>
</feature>
<feature type="region of interest" description="Disordered" evidence="1">
    <location>
        <begin position="1"/>
        <end position="27"/>
    </location>
</feature>
<sequence>MPQQRSSRRGSGYRRGSSNRYPYQEPQWGQVFQSSQDNLLSQLTSPEATLAIASNLISTLLQSQQTQVHSYTDRGQPGGGRGGSNYGQRGQYPNRKYGDYHNNDFYREGQVRRGGSQRGQTGGPYRERTTGTQRGHDTMRARGRGGSNKQPMRGKVAGKKDEAVDKKRSIKLAQNVLERSPNKGSGGSNVAYFMQGLFRGNDVGLGCIRDLRVSLTGVRDGGGRELRGAVLPVTDASQRSVCSFYPPQIGGSGGLGLPPSGHEAREGDVWLVTLNPGGLNIEGGGEG</sequence>